<evidence type="ECO:0000313" key="2">
    <source>
        <dbReference type="Proteomes" id="UP000193866"/>
    </source>
</evidence>
<dbReference type="Proteomes" id="UP000193866">
    <property type="component" value="Unassembled WGS sequence"/>
</dbReference>
<organism evidence="1 2">
    <name type="scientific">Mycolicibacter longobardus</name>
    <dbReference type="NCBI Taxonomy" id="1108812"/>
    <lineage>
        <taxon>Bacteria</taxon>
        <taxon>Bacillati</taxon>
        <taxon>Actinomycetota</taxon>
        <taxon>Actinomycetes</taxon>
        <taxon>Mycobacteriales</taxon>
        <taxon>Mycobacteriaceae</taxon>
        <taxon>Mycolicibacter</taxon>
    </lineage>
</organism>
<proteinExistence type="predicted"/>
<gene>
    <name evidence="1" type="ORF">AWC16_18730</name>
</gene>
<reference evidence="1 2" key="1">
    <citation type="submission" date="2016-01" db="EMBL/GenBank/DDBJ databases">
        <title>The new phylogeny of the genus Mycobacterium.</title>
        <authorList>
            <person name="Tarcisio F."/>
            <person name="Conor M."/>
            <person name="Antonella G."/>
            <person name="Elisabetta G."/>
            <person name="Giulia F.S."/>
            <person name="Sara T."/>
            <person name="Anna F."/>
            <person name="Clotilde B."/>
            <person name="Roberto B."/>
            <person name="Veronica D.S."/>
            <person name="Fabio R."/>
            <person name="Monica P."/>
            <person name="Olivier J."/>
            <person name="Enrico T."/>
            <person name="Nicola S."/>
        </authorList>
    </citation>
    <scope>NUCLEOTIDE SEQUENCE [LARGE SCALE GENOMIC DNA]</scope>
    <source>
        <strain evidence="1 2">DSM 45394</strain>
    </source>
</reference>
<dbReference type="EMBL" id="LQPG01000035">
    <property type="protein sequence ID" value="ORW08437.1"/>
    <property type="molecule type" value="Genomic_DNA"/>
</dbReference>
<dbReference type="AlphaFoldDB" id="A0A1X1YBF3"/>
<protein>
    <submittedName>
        <fullName evidence="1">Uncharacterized protein</fullName>
    </submittedName>
</protein>
<evidence type="ECO:0000313" key="1">
    <source>
        <dbReference type="EMBL" id="ORW08437.1"/>
    </source>
</evidence>
<name>A0A1X1YBF3_9MYCO</name>
<accession>A0A1X1YBF3</accession>
<sequence length="105" mass="10145">MAATAARAVTAPHCTSTAAWEALEVLVAPVDFGLAAAAPVEPEDEVVPDSSAIPVLRAQTAVLVATVALAAPEAPVGKAGHSSVAVAQAAKEESVAPAGQAAPAA</sequence>
<keyword evidence="2" id="KW-1185">Reference proteome</keyword>
<comment type="caution">
    <text evidence="1">The sequence shown here is derived from an EMBL/GenBank/DDBJ whole genome shotgun (WGS) entry which is preliminary data.</text>
</comment>